<gene>
    <name evidence="2" type="ORF">SPHA_63210</name>
</gene>
<dbReference type="EMBL" id="CAHIKZ030004534">
    <property type="protein sequence ID" value="CAE1311883.1"/>
    <property type="molecule type" value="Genomic_DNA"/>
</dbReference>
<evidence type="ECO:0000313" key="2">
    <source>
        <dbReference type="EMBL" id="CAE1311883.1"/>
    </source>
</evidence>
<protein>
    <submittedName>
        <fullName evidence="2">Uncharacterized protein</fullName>
    </submittedName>
</protein>
<dbReference type="AlphaFoldDB" id="A0A812E0B3"/>
<keyword evidence="3" id="KW-1185">Reference proteome</keyword>
<proteinExistence type="predicted"/>
<dbReference type="Proteomes" id="UP000597762">
    <property type="component" value="Unassembled WGS sequence"/>
</dbReference>
<evidence type="ECO:0000256" key="1">
    <source>
        <dbReference type="SAM" id="MobiDB-lite"/>
    </source>
</evidence>
<reference evidence="2" key="1">
    <citation type="submission" date="2021-01" db="EMBL/GenBank/DDBJ databases">
        <authorList>
            <person name="Li R."/>
            <person name="Bekaert M."/>
        </authorList>
    </citation>
    <scope>NUCLEOTIDE SEQUENCE</scope>
    <source>
        <strain evidence="2">Farmed</strain>
    </source>
</reference>
<accession>A0A812E0B3</accession>
<name>A0A812E0B3_ACAPH</name>
<sequence>MVGLSRSEIARLSLRSLLRVLHPLARPVFRPPYSHCASDNRFARLLPFQNLHEIQNNRDGTTRSGQIIIDIQRHRRRRGRVTGAVNVDHRGHHPANSRVVGAFPTGSSRWLASPAPDPGSLPSAVQARIVTQSVEIIGVSAARDAEHAGTQYVIKVMDHPQDRADRQCSRKPPASPIARSAQQQQNTAIRSALSLFSSCDATARPVAYRRAVWSPAICARFRRWHDPHLVKNGQSDPVVRRGGADLSAGGRHRVLDENHRDVDTMLRRRFDEVADHFSDGAIAATMRDAD</sequence>
<organism evidence="2 3">
    <name type="scientific">Acanthosepion pharaonis</name>
    <name type="common">Pharaoh cuttlefish</name>
    <name type="synonym">Sepia pharaonis</name>
    <dbReference type="NCBI Taxonomy" id="158019"/>
    <lineage>
        <taxon>Eukaryota</taxon>
        <taxon>Metazoa</taxon>
        <taxon>Spiralia</taxon>
        <taxon>Lophotrochozoa</taxon>
        <taxon>Mollusca</taxon>
        <taxon>Cephalopoda</taxon>
        <taxon>Coleoidea</taxon>
        <taxon>Decapodiformes</taxon>
        <taxon>Sepiida</taxon>
        <taxon>Sepiina</taxon>
        <taxon>Sepiidae</taxon>
        <taxon>Acanthosepion</taxon>
    </lineage>
</organism>
<comment type="caution">
    <text evidence="2">The sequence shown here is derived from an EMBL/GenBank/DDBJ whole genome shotgun (WGS) entry which is preliminary data.</text>
</comment>
<evidence type="ECO:0000313" key="3">
    <source>
        <dbReference type="Proteomes" id="UP000597762"/>
    </source>
</evidence>
<feature type="region of interest" description="Disordered" evidence="1">
    <location>
        <begin position="161"/>
        <end position="183"/>
    </location>
</feature>